<protein>
    <submittedName>
        <fullName evidence="1">Uncharacterized protein</fullName>
    </submittedName>
</protein>
<gene>
    <name evidence="1" type="primary">pyxH</name>
</gene>
<reference evidence="1" key="1">
    <citation type="journal article" date="2017" name="Angew. Chem. Int. Ed. Engl.">
        <title>Pyxipyrrolones: Novel cytotoxic myxobacterial metabolites. Structure elucidation and biosynthesis proposal.</title>
        <authorList>
            <person name="Kjaerulff L."/>
            <person name="Raju R."/>
            <person name="Panter F."/>
            <person name="Scheid U."/>
            <person name="Garcia R."/>
            <person name="Herrmann J."/>
            <person name="Muller R."/>
        </authorList>
    </citation>
    <scope>NUCLEOTIDE SEQUENCE</scope>
    <source>
        <strain evidence="1">MCy9557</strain>
    </source>
</reference>
<dbReference type="AlphaFoldDB" id="A0A1Z2TJL8"/>
<accession>A0A1Z2TJL8</accession>
<dbReference type="EMBL" id="KY765914">
    <property type="protein sequence ID" value="ASA76635.1"/>
    <property type="molecule type" value="Genomic_DNA"/>
</dbReference>
<organism evidence="1">
    <name type="scientific">Pyxidicoccus sp. MCy9557</name>
    <dbReference type="NCBI Taxonomy" id="2012863"/>
    <lineage>
        <taxon>Bacteria</taxon>
        <taxon>Pseudomonadati</taxon>
        <taxon>Myxococcota</taxon>
        <taxon>Myxococcia</taxon>
        <taxon>Myxococcales</taxon>
        <taxon>Cystobacterineae</taxon>
        <taxon>Myxococcaceae</taxon>
        <taxon>Pyxidicoccus</taxon>
    </lineage>
</organism>
<sequence length="158" mass="18270">MADLRVRLKKQEFERLEGEALCLRCIQPTIDRVRGTSLAVRQHVYDELLTPGLQALLAFWVVYTHGAHGWTQLHAELSHLVEHDYFWNNIRSATRYFGLPRMLESTEQFLRVMRQPGKPNSDELVQADASLLKVLPDAVKTVSAFIRAHPVDFVRFEE</sequence>
<name>A0A1Z2TJL8_9BACT</name>
<evidence type="ECO:0000313" key="1">
    <source>
        <dbReference type="EMBL" id="ASA76635.1"/>
    </source>
</evidence>
<dbReference type="SMR" id="A0A1Z2TJL8"/>
<proteinExistence type="predicted"/>